<evidence type="ECO:0000256" key="5">
    <source>
        <dbReference type="RuleBase" id="RU003322"/>
    </source>
</evidence>
<dbReference type="GO" id="GO:0005524">
    <property type="term" value="F:ATP binding"/>
    <property type="evidence" value="ECO:0007669"/>
    <property type="project" value="UniProtKB-KW"/>
</dbReference>
<protein>
    <submittedName>
        <fullName evidence="6">Hsp70 family protein</fullName>
    </submittedName>
</protein>
<dbReference type="PRINTS" id="PR00301">
    <property type="entry name" value="HEATSHOCK70"/>
</dbReference>
<keyword evidence="2 5" id="KW-0547">Nucleotide-binding</keyword>
<dbReference type="PROSITE" id="PS00329">
    <property type="entry name" value="HSP70_2"/>
    <property type="match status" value="1"/>
</dbReference>
<dbReference type="PROSITE" id="PS00297">
    <property type="entry name" value="HSP70_1"/>
    <property type="match status" value="1"/>
</dbReference>
<dbReference type="Gene3D" id="2.60.34.10">
    <property type="entry name" value="Substrate Binding Domain Of DNAk, Chain A, domain 1"/>
    <property type="match status" value="1"/>
</dbReference>
<dbReference type="RefSeq" id="WP_207857853.1">
    <property type="nucleotide sequence ID" value="NZ_JAFREP010000005.1"/>
</dbReference>
<keyword evidence="4" id="KW-0143">Chaperone</keyword>
<dbReference type="FunFam" id="3.90.640.10:FF:000003">
    <property type="entry name" value="Molecular chaperone DnaK"/>
    <property type="match status" value="1"/>
</dbReference>
<dbReference type="InterPro" id="IPR029047">
    <property type="entry name" value="HSP70_peptide-bd_sf"/>
</dbReference>
<dbReference type="InterPro" id="IPR018181">
    <property type="entry name" value="Heat_shock_70_CS"/>
</dbReference>
<evidence type="ECO:0000256" key="2">
    <source>
        <dbReference type="ARBA" id="ARBA00022741"/>
    </source>
</evidence>
<dbReference type="FunFam" id="3.30.420.40:FF:000071">
    <property type="entry name" value="Molecular chaperone DnaK"/>
    <property type="match status" value="1"/>
</dbReference>
<dbReference type="Proteomes" id="UP000664417">
    <property type="component" value="Unassembled WGS sequence"/>
</dbReference>
<evidence type="ECO:0000256" key="3">
    <source>
        <dbReference type="ARBA" id="ARBA00022840"/>
    </source>
</evidence>
<gene>
    <name evidence="6" type="ORF">J3U88_07055</name>
</gene>
<organism evidence="6 7">
    <name type="scientific">Acanthopleuribacter pedis</name>
    <dbReference type="NCBI Taxonomy" id="442870"/>
    <lineage>
        <taxon>Bacteria</taxon>
        <taxon>Pseudomonadati</taxon>
        <taxon>Acidobacteriota</taxon>
        <taxon>Holophagae</taxon>
        <taxon>Acanthopleuribacterales</taxon>
        <taxon>Acanthopleuribacteraceae</taxon>
        <taxon>Acanthopleuribacter</taxon>
    </lineage>
</organism>
<name>A0A8J7QC03_9BACT</name>
<keyword evidence="3 5" id="KW-0067">ATP-binding</keyword>
<dbReference type="EMBL" id="JAFREP010000005">
    <property type="protein sequence ID" value="MBO1318206.1"/>
    <property type="molecule type" value="Genomic_DNA"/>
</dbReference>
<dbReference type="GO" id="GO:0140662">
    <property type="term" value="F:ATP-dependent protein folding chaperone"/>
    <property type="evidence" value="ECO:0007669"/>
    <property type="project" value="InterPro"/>
</dbReference>
<evidence type="ECO:0000256" key="4">
    <source>
        <dbReference type="ARBA" id="ARBA00023186"/>
    </source>
</evidence>
<dbReference type="Gene3D" id="3.90.640.10">
    <property type="entry name" value="Actin, Chain A, domain 4"/>
    <property type="match status" value="1"/>
</dbReference>
<dbReference type="PANTHER" id="PTHR19375">
    <property type="entry name" value="HEAT SHOCK PROTEIN 70KDA"/>
    <property type="match status" value="1"/>
</dbReference>
<dbReference type="SUPFAM" id="SSF53067">
    <property type="entry name" value="Actin-like ATPase domain"/>
    <property type="match status" value="2"/>
</dbReference>
<evidence type="ECO:0000313" key="7">
    <source>
        <dbReference type="Proteomes" id="UP000664417"/>
    </source>
</evidence>
<evidence type="ECO:0000313" key="6">
    <source>
        <dbReference type="EMBL" id="MBO1318206.1"/>
    </source>
</evidence>
<reference evidence="6" key="1">
    <citation type="submission" date="2021-03" db="EMBL/GenBank/DDBJ databases">
        <authorList>
            <person name="Wang G."/>
        </authorList>
    </citation>
    <scope>NUCLEOTIDE SEQUENCE</scope>
    <source>
        <strain evidence="6">KCTC 12899</strain>
    </source>
</reference>
<dbReference type="Pfam" id="PF00012">
    <property type="entry name" value="HSP70"/>
    <property type="match status" value="2"/>
</dbReference>
<dbReference type="Gene3D" id="3.30.420.40">
    <property type="match status" value="2"/>
</dbReference>
<dbReference type="SUPFAM" id="SSF100920">
    <property type="entry name" value="Heat shock protein 70kD (HSP70), peptide-binding domain"/>
    <property type="match status" value="1"/>
</dbReference>
<accession>A0A8J7QC03</accession>
<dbReference type="AlphaFoldDB" id="A0A8J7QC03"/>
<comment type="similarity">
    <text evidence="1 5">Belongs to the heat shock protein 70 family.</text>
</comment>
<dbReference type="InterPro" id="IPR043129">
    <property type="entry name" value="ATPase_NBD"/>
</dbReference>
<proteinExistence type="inferred from homology"/>
<comment type="caution">
    <text evidence="6">The sequence shown here is derived from an EMBL/GenBank/DDBJ whole genome shotgun (WGS) entry which is preliminary data.</text>
</comment>
<evidence type="ECO:0000256" key="1">
    <source>
        <dbReference type="ARBA" id="ARBA00007381"/>
    </source>
</evidence>
<sequence length="599" mass="64668">MAPHRPDLPPGPIVGIDLGTTNSEIAVYREGRVDLLGDPIILPSVVGCDESGRFMVGEAAKNQFALFPERTVRSVKRQMGGTQKIHLGDSAFRPEEISALILKELKRRAEAALGVPVRRAVITVPAYFSDAQRQATFAAAELADLEVMRMIHEPTAAALAYEVGKEGRRHLLVYDLGGGTFDVSVVTIEQDVLEVMASTGDRRLGGDDFDQCLVRHFFEELKKSYSLDADALQGRLAAALLKTAEATKVHLSDFPFAVVEEAYIGEDAAGTAMHLRCEVTREEFEQMITPLVDRTMEAVQKALLEAELTVLDIEEVVLVGGSTRTPFIQKSLERLFGLVPRGGIHPELCVATGAAVQAAVIDGVEVDSVLLDVTPYTFGTNAIDAASGGEKPYNPHFFAPIIRKNTPIPVTKSEVFCTVNENQKEVEIKIYQGESDDVRDNLLIGDFTVTGLSPAPAGNLVTVQLSLTADGILEVTAQEKVSGLQKSLVIRRSIQAGDGQSISAAKERIERLFAEGEKGSATVDAAEDGSEESLSEDTATEVMDLIARAESLLPKLTGNDARDVATCLAAVKDAANEGDEAKLDEQSSRLDDLLFYLEM</sequence>
<dbReference type="InterPro" id="IPR013126">
    <property type="entry name" value="Hsp_70_fam"/>
</dbReference>
<keyword evidence="7" id="KW-1185">Reference proteome</keyword>